<dbReference type="Gene3D" id="3.40.50.1360">
    <property type="match status" value="1"/>
</dbReference>
<protein>
    <submittedName>
        <fullName evidence="5">DeoR/GlpR transcriptional regulator</fullName>
    </submittedName>
</protein>
<dbReference type="Pfam" id="PF08220">
    <property type="entry name" value="HTH_DeoR"/>
    <property type="match status" value="1"/>
</dbReference>
<evidence type="ECO:0000313" key="6">
    <source>
        <dbReference type="Proteomes" id="UP000253141"/>
    </source>
</evidence>
<evidence type="ECO:0000313" key="5">
    <source>
        <dbReference type="EMBL" id="RDB07935.1"/>
    </source>
</evidence>
<dbReference type="EMBL" id="QPIW01000001">
    <property type="protein sequence ID" value="RDB07935.1"/>
    <property type="molecule type" value="Genomic_DNA"/>
</dbReference>
<keyword evidence="1" id="KW-0805">Transcription regulation</keyword>
<dbReference type="SMART" id="SM01134">
    <property type="entry name" value="DeoRC"/>
    <property type="match status" value="1"/>
</dbReference>
<dbReference type="PROSITE" id="PS00894">
    <property type="entry name" value="HTH_DEOR_1"/>
    <property type="match status" value="1"/>
</dbReference>
<sequence length="250" mass="27570">MSYQSRKQIILKIVEEKGEAEVKELAQLIDTSEITIRRDLGQMAADGLIYRTHGGAMKLSLVNPPVSFVQKSGVNAEKKEHICRLAAAEINDGDVIFMDCGSTVFRLCPFIKNKKIKVITNSLPVVYELMNTEVSINLIGGELDNERQAVHGVIATEHIQRYRANKAFLGVDGISAQNGLSAGSEKEAEMTKAMASNALITYLLCDSTKLGRNRYLTFAPLQLVNVLVTDEQAEDRIEGFKNAGLRVLNQ</sequence>
<name>A0A369IID8_9BACT</name>
<dbReference type="PANTHER" id="PTHR30363">
    <property type="entry name" value="HTH-TYPE TRANSCRIPTIONAL REGULATOR SRLR-RELATED"/>
    <property type="match status" value="1"/>
</dbReference>
<dbReference type="OrthoDB" id="9797223at2"/>
<dbReference type="RefSeq" id="WP_114459468.1">
    <property type="nucleotide sequence ID" value="NZ_QPIW01000001.1"/>
</dbReference>
<dbReference type="GO" id="GO:0003677">
    <property type="term" value="F:DNA binding"/>
    <property type="evidence" value="ECO:0007669"/>
    <property type="project" value="UniProtKB-KW"/>
</dbReference>
<dbReference type="GO" id="GO:0003700">
    <property type="term" value="F:DNA-binding transcription factor activity"/>
    <property type="evidence" value="ECO:0007669"/>
    <property type="project" value="InterPro"/>
</dbReference>
<dbReference type="SUPFAM" id="SSF46785">
    <property type="entry name" value="Winged helix' DNA-binding domain"/>
    <property type="match status" value="1"/>
</dbReference>
<proteinExistence type="predicted"/>
<dbReference type="PANTHER" id="PTHR30363:SF44">
    <property type="entry name" value="AGA OPERON TRANSCRIPTIONAL REPRESSOR-RELATED"/>
    <property type="match status" value="1"/>
</dbReference>
<dbReference type="Gene3D" id="1.10.10.10">
    <property type="entry name" value="Winged helix-like DNA-binding domain superfamily/Winged helix DNA-binding domain"/>
    <property type="match status" value="1"/>
</dbReference>
<organism evidence="5 6">
    <name type="scientific">Runella aurantiaca</name>
    <dbReference type="NCBI Taxonomy" id="2282308"/>
    <lineage>
        <taxon>Bacteria</taxon>
        <taxon>Pseudomonadati</taxon>
        <taxon>Bacteroidota</taxon>
        <taxon>Cytophagia</taxon>
        <taxon>Cytophagales</taxon>
        <taxon>Spirosomataceae</taxon>
        <taxon>Runella</taxon>
    </lineage>
</organism>
<dbReference type="InterPro" id="IPR037171">
    <property type="entry name" value="NagB/RpiA_transferase-like"/>
</dbReference>
<dbReference type="SMART" id="SM00420">
    <property type="entry name" value="HTH_DEOR"/>
    <property type="match status" value="1"/>
</dbReference>
<dbReference type="Pfam" id="PF00455">
    <property type="entry name" value="DeoRC"/>
    <property type="match status" value="1"/>
</dbReference>
<dbReference type="InterPro" id="IPR036390">
    <property type="entry name" value="WH_DNA-bd_sf"/>
</dbReference>
<gene>
    <name evidence="5" type="ORF">DVG78_02470</name>
</gene>
<dbReference type="InterPro" id="IPR050313">
    <property type="entry name" value="Carb_Metab_HTH_regulators"/>
</dbReference>
<dbReference type="Proteomes" id="UP000253141">
    <property type="component" value="Unassembled WGS sequence"/>
</dbReference>
<evidence type="ECO:0000256" key="3">
    <source>
        <dbReference type="ARBA" id="ARBA00023163"/>
    </source>
</evidence>
<evidence type="ECO:0000256" key="2">
    <source>
        <dbReference type="ARBA" id="ARBA00023125"/>
    </source>
</evidence>
<feature type="domain" description="HTH deoR-type" evidence="4">
    <location>
        <begin position="3"/>
        <end position="58"/>
    </location>
</feature>
<evidence type="ECO:0000256" key="1">
    <source>
        <dbReference type="ARBA" id="ARBA00023015"/>
    </source>
</evidence>
<dbReference type="PRINTS" id="PR00037">
    <property type="entry name" value="HTHLACR"/>
</dbReference>
<comment type="caution">
    <text evidence="5">The sequence shown here is derived from an EMBL/GenBank/DDBJ whole genome shotgun (WGS) entry which is preliminary data.</text>
</comment>
<dbReference type="InterPro" id="IPR014036">
    <property type="entry name" value="DeoR-like_C"/>
</dbReference>
<dbReference type="InterPro" id="IPR018356">
    <property type="entry name" value="Tscrpt_reg_HTH_DeoR_CS"/>
</dbReference>
<accession>A0A369IID8</accession>
<dbReference type="InterPro" id="IPR001034">
    <property type="entry name" value="DeoR_HTH"/>
</dbReference>
<keyword evidence="3" id="KW-0804">Transcription</keyword>
<dbReference type="SUPFAM" id="SSF100950">
    <property type="entry name" value="NagB/RpiA/CoA transferase-like"/>
    <property type="match status" value="1"/>
</dbReference>
<keyword evidence="2" id="KW-0238">DNA-binding</keyword>
<dbReference type="InterPro" id="IPR036388">
    <property type="entry name" value="WH-like_DNA-bd_sf"/>
</dbReference>
<reference evidence="5 6" key="1">
    <citation type="submission" date="2018-07" db="EMBL/GenBank/DDBJ databases">
        <title>Genome analysis of Runella aurantiaca.</title>
        <authorList>
            <person name="Yang X."/>
        </authorList>
    </citation>
    <scope>NUCLEOTIDE SEQUENCE [LARGE SCALE GENOMIC DNA]</scope>
    <source>
        <strain evidence="5 6">YX9</strain>
    </source>
</reference>
<keyword evidence="6" id="KW-1185">Reference proteome</keyword>
<dbReference type="AlphaFoldDB" id="A0A369IID8"/>
<evidence type="ECO:0000259" key="4">
    <source>
        <dbReference type="PROSITE" id="PS51000"/>
    </source>
</evidence>
<dbReference type="PROSITE" id="PS51000">
    <property type="entry name" value="HTH_DEOR_2"/>
    <property type="match status" value="1"/>
</dbReference>